<accession>A0A5C4UPL2</accession>
<comment type="caution">
    <text evidence="1">The sequence shown here is derived from an EMBL/GenBank/DDBJ whole genome shotgun (WGS) entry which is preliminary data.</text>
</comment>
<reference evidence="1 2" key="1">
    <citation type="submission" date="2019-06" db="EMBL/GenBank/DDBJ databases">
        <title>Draft genome of Streptomyces sedi sp. JCM16909.</title>
        <authorList>
            <person name="Klykleung N."/>
            <person name="Tanasupawat S."/>
            <person name="Kudo T."/>
            <person name="Yuki M."/>
            <person name="Ohkuma M."/>
        </authorList>
    </citation>
    <scope>NUCLEOTIDE SEQUENCE [LARGE SCALE GENOMIC DNA]</scope>
    <source>
        <strain evidence="1 2">JCM 16909</strain>
    </source>
</reference>
<proteinExistence type="predicted"/>
<evidence type="ECO:0000313" key="2">
    <source>
        <dbReference type="Proteomes" id="UP000311713"/>
    </source>
</evidence>
<evidence type="ECO:0000313" key="1">
    <source>
        <dbReference type="EMBL" id="TNM25163.1"/>
    </source>
</evidence>
<organism evidence="1 2">
    <name type="scientific">Streptomyces sedi</name>
    <dbReference type="NCBI Taxonomy" id="555059"/>
    <lineage>
        <taxon>Bacteria</taxon>
        <taxon>Bacillati</taxon>
        <taxon>Actinomycetota</taxon>
        <taxon>Actinomycetes</taxon>
        <taxon>Kitasatosporales</taxon>
        <taxon>Streptomycetaceae</taxon>
        <taxon>Streptomyces</taxon>
    </lineage>
</organism>
<dbReference type="OrthoDB" id="9842326at2"/>
<dbReference type="EMBL" id="VDGT01000030">
    <property type="protein sequence ID" value="TNM25163.1"/>
    <property type="molecule type" value="Genomic_DNA"/>
</dbReference>
<dbReference type="Proteomes" id="UP000311713">
    <property type="component" value="Unassembled WGS sequence"/>
</dbReference>
<dbReference type="RefSeq" id="WP_139649812.1">
    <property type="nucleotide sequence ID" value="NZ_BAAAZS010000026.1"/>
</dbReference>
<gene>
    <name evidence="1" type="ORF">FH715_26615</name>
</gene>
<keyword evidence="2" id="KW-1185">Reference proteome</keyword>
<name>A0A5C4UPL2_9ACTN</name>
<protein>
    <submittedName>
        <fullName evidence="1">Uncharacterized protein</fullName>
    </submittedName>
</protein>
<sequence length="142" mass="15425">MTRPDRLRDMAQKDEDPAAVIWERAAARGNEAAERGERELAAVLAVHHLVCDGGVGHAVAVLRQGQLSAAAEGAAYFGLTRLAASFDGMALACASEEVYDFARSGPLLDRLEEEYDARTEGGRILWALRRKFRASPEDFPPG</sequence>
<dbReference type="AlphaFoldDB" id="A0A5C4UPL2"/>